<name>A0A420GWB3_9BURK</name>
<dbReference type="RefSeq" id="WP_120343384.1">
    <property type="nucleotide sequence ID" value="NZ_MCAS01000004.1"/>
</dbReference>
<protein>
    <submittedName>
        <fullName evidence="2">Nitrate ABC transporter substrate-binding protein</fullName>
    </submittedName>
</protein>
<comment type="caution">
    <text evidence="2">The sequence shown here is derived from an EMBL/GenBank/DDBJ whole genome shotgun (WGS) entry which is preliminary data.</text>
</comment>
<accession>A0A420GWB3</accession>
<dbReference type="PANTHER" id="PTHR31528">
    <property type="entry name" value="4-AMINO-5-HYDROXYMETHYL-2-METHYLPYRIMIDINE PHOSPHATE SYNTHASE THI11-RELATED"/>
    <property type="match status" value="1"/>
</dbReference>
<dbReference type="OrthoDB" id="9806288at2"/>
<dbReference type="Proteomes" id="UP000283709">
    <property type="component" value="Unassembled WGS sequence"/>
</dbReference>
<dbReference type="Pfam" id="PF09084">
    <property type="entry name" value="NMT1"/>
    <property type="match status" value="1"/>
</dbReference>
<gene>
    <name evidence="2" type="ORF">BCY88_18100</name>
</gene>
<proteinExistence type="predicted"/>
<sequence length="344" mass="36511">MQRHPATLIRVLFCVVALMAARFVSAQPIVLMTGGAAKLIYLPVILADQLGYFRREGLDVRVVSAPAGIDTSTELVAGAIQGAVGYYDHTIELQGRGLDVQSVVVLGQSAGLIELGRRGGAMATMADAKGRRLGVTGFGSSTYFLTRYLVERAGVPSGEYTVVPLANESAFEQAIVDGKVDAGMIEEPTATRMLTRLEATPLVDMRSVKDTRAQLGGAYAGACLYMQRDWIDAHEDATARLVRAVREALHFIQTHDEAAIAAVVPAGIRGDDPALYRQALAIAKPAYSPTGLMPADAPSTVLAVLARANPEISERHIDLARTYTNRFVAAAPAGAPDDRAAGSH</sequence>
<dbReference type="EMBL" id="MCAS01000004">
    <property type="protein sequence ID" value="RKF49525.1"/>
    <property type="molecule type" value="Genomic_DNA"/>
</dbReference>
<dbReference type="PANTHER" id="PTHR31528:SF3">
    <property type="entry name" value="THIAMINE BIOSYNTHESIS PROTEIN HI_0357-RELATED"/>
    <property type="match status" value="1"/>
</dbReference>
<evidence type="ECO:0000313" key="2">
    <source>
        <dbReference type="EMBL" id="RKF49525.1"/>
    </source>
</evidence>
<organism evidence="2 3">
    <name type="scientific">Paraburkholderia fungorum</name>
    <dbReference type="NCBI Taxonomy" id="134537"/>
    <lineage>
        <taxon>Bacteria</taxon>
        <taxon>Pseudomonadati</taxon>
        <taxon>Pseudomonadota</taxon>
        <taxon>Betaproteobacteria</taxon>
        <taxon>Burkholderiales</taxon>
        <taxon>Burkholderiaceae</taxon>
        <taxon>Paraburkholderia</taxon>
    </lineage>
</organism>
<dbReference type="GO" id="GO:0009228">
    <property type="term" value="P:thiamine biosynthetic process"/>
    <property type="evidence" value="ECO:0007669"/>
    <property type="project" value="InterPro"/>
</dbReference>
<evidence type="ECO:0000259" key="1">
    <source>
        <dbReference type="Pfam" id="PF09084"/>
    </source>
</evidence>
<dbReference type="Gene3D" id="3.40.190.10">
    <property type="entry name" value="Periplasmic binding protein-like II"/>
    <property type="match status" value="2"/>
</dbReference>
<dbReference type="AlphaFoldDB" id="A0A420GWB3"/>
<evidence type="ECO:0000313" key="3">
    <source>
        <dbReference type="Proteomes" id="UP000283709"/>
    </source>
</evidence>
<dbReference type="InterPro" id="IPR027939">
    <property type="entry name" value="NMT1/THI5"/>
</dbReference>
<feature type="domain" description="SsuA/THI5-like" evidence="1">
    <location>
        <begin position="42"/>
        <end position="259"/>
    </location>
</feature>
<dbReference type="SUPFAM" id="SSF53850">
    <property type="entry name" value="Periplasmic binding protein-like II"/>
    <property type="match status" value="1"/>
</dbReference>
<dbReference type="InterPro" id="IPR015168">
    <property type="entry name" value="SsuA/THI5"/>
</dbReference>
<reference evidence="2 3" key="1">
    <citation type="submission" date="2016-07" db="EMBL/GenBank/DDBJ databases">
        <title>Genome analysis of Burkholderia fungorum ES3-20.</title>
        <authorList>
            <person name="Xu D."/>
            <person name="Yao R."/>
            <person name="Zheng S."/>
        </authorList>
    </citation>
    <scope>NUCLEOTIDE SEQUENCE [LARGE SCALE GENOMIC DNA]</scope>
    <source>
        <strain evidence="2 3">ES3-20</strain>
    </source>
</reference>